<evidence type="ECO:0000259" key="1">
    <source>
        <dbReference type="PROSITE" id="PS51048"/>
    </source>
</evidence>
<evidence type="ECO:0008006" key="5">
    <source>
        <dbReference type="Google" id="ProtNLM"/>
    </source>
</evidence>
<dbReference type="InterPro" id="IPR007699">
    <property type="entry name" value="SGS_dom"/>
</dbReference>
<accession>A0A4U5MM20</accession>
<evidence type="ECO:0000313" key="4">
    <source>
        <dbReference type="Proteomes" id="UP000298663"/>
    </source>
</evidence>
<dbReference type="PROSITE" id="PS51203">
    <property type="entry name" value="CS"/>
    <property type="match status" value="1"/>
</dbReference>
<dbReference type="InterPro" id="IPR044563">
    <property type="entry name" value="Sgt1-like"/>
</dbReference>
<feature type="domain" description="CS" evidence="2">
    <location>
        <begin position="5"/>
        <end position="91"/>
    </location>
</feature>
<reference evidence="3 4" key="2">
    <citation type="journal article" date="2019" name="G3 (Bethesda)">
        <title>Hybrid Assembly of the Genome of the Entomopathogenic Nematode Steinernema carpocapsae Identifies the X-Chromosome.</title>
        <authorList>
            <person name="Serra L."/>
            <person name="Macchietto M."/>
            <person name="Macias-Munoz A."/>
            <person name="McGill C.J."/>
            <person name="Rodriguez I.M."/>
            <person name="Rodriguez B."/>
            <person name="Murad R."/>
            <person name="Mortazavi A."/>
        </authorList>
    </citation>
    <scope>NUCLEOTIDE SEQUENCE [LARGE SCALE GENOMIC DNA]</scope>
    <source>
        <strain evidence="3 4">ALL</strain>
    </source>
</reference>
<dbReference type="GO" id="GO:0051087">
    <property type="term" value="F:protein-folding chaperone binding"/>
    <property type="evidence" value="ECO:0007669"/>
    <property type="project" value="InterPro"/>
</dbReference>
<name>A0A4U5MM20_STECR</name>
<feature type="domain" description="SGS" evidence="1">
    <location>
        <begin position="95"/>
        <end position="190"/>
    </location>
</feature>
<reference evidence="3 4" key="1">
    <citation type="journal article" date="2015" name="Genome Biol.">
        <title>Comparative genomics of Steinernema reveals deeply conserved gene regulatory networks.</title>
        <authorList>
            <person name="Dillman A.R."/>
            <person name="Macchietto M."/>
            <person name="Porter C.F."/>
            <person name="Rogers A."/>
            <person name="Williams B."/>
            <person name="Antoshechkin I."/>
            <person name="Lee M.M."/>
            <person name="Goodwin Z."/>
            <person name="Lu X."/>
            <person name="Lewis E.E."/>
            <person name="Goodrich-Blair H."/>
            <person name="Stock S.P."/>
            <person name="Adams B.J."/>
            <person name="Sternberg P.W."/>
            <person name="Mortazavi A."/>
        </authorList>
    </citation>
    <scope>NUCLEOTIDE SEQUENCE [LARGE SCALE GENOMIC DNA]</scope>
    <source>
        <strain evidence="3 4">ALL</strain>
    </source>
</reference>
<keyword evidence="4" id="KW-1185">Reference proteome</keyword>
<dbReference type="EMBL" id="AZBU02000007">
    <property type="protein sequence ID" value="TKR70530.1"/>
    <property type="molecule type" value="Genomic_DNA"/>
</dbReference>
<organism evidence="3 4">
    <name type="scientific">Steinernema carpocapsae</name>
    <name type="common">Entomopathogenic nematode</name>
    <dbReference type="NCBI Taxonomy" id="34508"/>
    <lineage>
        <taxon>Eukaryota</taxon>
        <taxon>Metazoa</taxon>
        <taxon>Ecdysozoa</taxon>
        <taxon>Nematoda</taxon>
        <taxon>Chromadorea</taxon>
        <taxon>Rhabditida</taxon>
        <taxon>Tylenchina</taxon>
        <taxon>Panagrolaimomorpha</taxon>
        <taxon>Strongyloidoidea</taxon>
        <taxon>Steinernematidae</taxon>
        <taxon>Steinernema</taxon>
    </lineage>
</organism>
<dbReference type="PROSITE" id="PS51048">
    <property type="entry name" value="SGS"/>
    <property type="match status" value="1"/>
</dbReference>
<dbReference type="Pfam" id="PF05002">
    <property type="entry name" value="SGS"/>
    <property type="match status" value="1"/>
</dbReference>
<proteinExistence type="predicted"/>
<dbReference type="Gene3D" id="2.60.40.790">
    <property type="match status" value="1"/>
</dbReference>
<sequence>MTVSASKPRHEWFQTNSTVTLTIFKRGLSSESDVTASYEDNFLTVSSPDGEIFAGQLAHPVDKAHFSLHVTPRKVELQMPKLAGDHWDRLLQDETAPKVRLGPMTDVAKWDKMEKEVLEEEKNEKDDGDTGMTKAMQALYASCDADAQRAMMKSYVESGGTVLNMNWEEVSKKKVEVSPPDGMEFKKYSR</sequence>
<dbReference type="Pfam" id="PF04969">
    <property type="entry name" value="CS"/>
    <property type="match status" value="1"/>
</dbReference>
<evidence type="ECO:0000313" key="3">
    <source>
        <dbReference type="EMBL" id="TKR70530.1"/>
    </source>
</evidence>
<dbReference type="InterPro" id="IPR008978">
    <property type="entry name" value="HSP20-like_chaperone"/>
</dbReference>
<dbReference type="PANTHER" id="PTHR45862">
    <property type="entry name" value="PROTEIN SGT1 HOMOLOG"/>
    <property type="match status" value="1"/>
</dbReference>
<dbReference type="OrthoDB" id="1898560at2759"/>
<dbReference type="AlphaFoldDB" id="A0A4U5MM20"/>
<dbReference type="Proteomes" id="UP000298663">
    <property type="component" value="Unassembled WGS sequence"/>
</dbReference>
<comment type="caution">
    <text evidence="3">The sequence shown here is derived from an EMBL/GenBank/DDBJ whole genome shotgun (WGS) entry which is preliminary data.</text>
</comment>
<gene>
    <name evidence="3" type="ORF">L596_022550</name>
</gene>
<dbReference type="InterPro" id="IPR007052">
    <property type="entry name" value="CS_dom"/>
</dbReference>
<dbReference type="STRING" id="34508.A0A4U5MM20"/>
<dbReference type="SUPFAM" id="SSF49764">
    <property type="entry name" value="HSP20-like chaperones"/>
    <property type="match status" value="1"/>
</dbReference>
<protein>
    <recommendedName>
        <fullName evidence="5">CS domain-containing protein</fullName>
    </recommendedName>
</protein>
<evidence type="ECO:0000259" key="2">
    <source>
        <dbReference type="PROSITE" id="PS51203"/>
    </source>
</evidence>
<dbReference type="CDD" id="cd06466">
    <property type="entry name" value="p23_CS_SGT1_like"/>
    <property type="match status" value="1"/>
</dbReference>